<evidence type="ECO:0000256" key="1">
    <source>
        <dbReference type="PROSITE-ProRule" id="PRU00325"/>
    </source>
</evidence>
<feature type="coiled-coil region" evidence="2">
    <location>
        <begin position="537"/>
        <end position="564"/>
    </location>
</feature>
<dbReference type="GO" id="GO:0008270">
    <property type="term" value="F:zinc ion binding"/>
    <property type="evidence" value="ECO:0007669"/>
    <property type="project" value="UniProtKB-KW"/>
</dbReference>
<dbReference type="InterPro" id="IPR007527">
    <property type="entry name" value="Znf_SWIM"/>
</dbReference>
<dbReference type="EMBL" id="SLXQ01000021">
    <property type="protein sequence ID" value="TCP43620.1"/>
    <property type="molecule type" value="Genomic_DNA"/>
</dbReference>
<keyword evidence="1" id="KW-0863">Zinc-finger</keyword>
<evidence type="ECO:0000259" key="3">
    <source>
        <dbReference type="PROSITE" id="PS50966"/>
    </source>
</evidence>
<reference evidence="4 5" key="1">
    <citation type="submission" date="2019-03" db="EMBL/GenBank/DDBJ databases">
        <title>Genomic Encyclopedia of Type Strains, Phase IV (KMG-IV): sequencing the most valuable type-strain genomes for metagenomic binning, comparative biology and taxonomic classification.</title>
        <authorList>
            <person name="Goeker M."/>
        </authorList>
    </citation>
    <scope>NUCLEOTIDE SEQUENCE [LARGE SCALE GENOMIC DNA]</scope>
    <source>
        <strain evidence="4 5">DSM 45765</strain>
    </source>
</reference>
<organism evidence="4 5">
    <name type="scientific">Tamaricihabitans halophyticus</name>
    <dbReference type="NCBI Taxonomy" id="1262583"/>
    <lineage>
        <taxon>Bacteria</taxon>
        <taxon>Bacillati</taxon>
        <taxon>Actinomycetota</taxon>
        <taxon>Actinomycetes</taxon>
        <taxon>Pseudonocardiales</taxon>
        <taxon>Pseudonocardiaceae</taxon>
        <taxon>Tamaricihabitans</taxon>
    </lineage>
</organism>
<dbReference type="PROSITE" id="PS50966">
    <property type="entry name" value="ZF_SWIM"/>
    <property type="match status" value="1"/>
</dbReference>
<dbReference type="OrthoDB" id="3677745at2"/>
<accession>A0A4R2Q4R9</accession>
<dbReference type="InterPro" id="IPR049245">
    <property type="entry name" value="DUF6880"/>
</dbReference>
<protein>
    <submittedName>
        <fullName evidence="4">Putative Zn finger protein</fullName>
    </submittedName>
</protein>
<keyword evidence="2" id="KW-0175">Coiled coil</keyword>
<proteinExistence type="predicted"/>
<dbReference type="Proteomes" id="UP000294911">
    <property type="component" value="Unassembled WGS sequence"/>
</dbReference>
<evidence type="ECO:0000313" key="4">
    <source>
        <dbReference type="EMBL" id="TCP43620.1"/>
    </source>
</evidence>
<keyword evidence="1" id="KW-0479">Metal-binding</keyword>
<dbReference type="AlphaFoldDB" id="A0A4R2Q4R9"/>
<dbReference type="RefSeq" id="WP_132880600.1">
    <property type="nucleotide sequence ID" value="NZ_SLXQ01000021.1"/>
</dbReference>
<name>A0A4R2Q4R9_9PSEU</name>
<dbReference type="Pfam" id="PF04434">
    <property type="entry name" value="SWIM"/>
    <property type="match status" value="1"/>
</dbReference>
<evidence type="ECO:0000256" key="2">
    <source>
        <dbReference type="SAM" id="Coils"/>
    </source>
</evidence>
<evidence type="ECO:0000313" key="5">
    <source>
        <dbReference type="Proteomes" id="UP000294911"/>
    </source>
</evidence>
<sequence>MAVAKVSEQSVRALADPRSFERGRAYFTAGRVRRFTVDGTSVTATVAGTSVYQVRLDVARRGLAARCSCPYGKEGVFCKHCVATALAWLDAGGEVDEARAQPVPDERLREFLLDQDRAWLVDELLAAARADRALRARLDVAAGAEARTAYDARALRARLERAIEIGDFVHYGSAHSYVQGVDDALDEVAGLVGAGFPDAAVKLVEYALELLDGAAWQVDDSDGGIGDAIGRAEEIHLAACAAGEPDPVALAESLVARALASDYEVFLNVLPDYEPILGPTGMARYRELIESTWRDLPPAEPHDYSGRRFVVNYLMEQLAESTGGADALIEVLSRNVTSGADVLRIAERLCADGRDGEALDWLERGLAEFPPDQRLRSLAADCHLRAGRQAEAGELLWANFAERPTLDCYVALREATGQRFPAWRERAIELLRAQPSASARFNPLPYPRGAGHSTLVEVLLWEGDSDAAWQAAKDGGCRDDLWLRLARDRASAQPEDAIPILLAAADQAIGHKNRDFYRIAARLLSEARPLFIRCDRAADFESRLAELRAEHRAKRALREELDKAGL</sequence>
<comment type="caution">
    <text evidence="4">The sequence shown here is derived from an EMBL/GenBank/DDBJ whole genome shotgun (WGS) entry which is preliminary data.</text>
</comment>
<dbReference type="InterPro" id="IPR011990">
    <property type="entry name" value="TPR-like_helical_dom_sf"/>
</dbReference>
<dbReference type="Gene3D" id="1.25.40.10">
    <property type="entry name" value="Tetratricopeptide repeat domain"/>
    <property type="match status" value="1"/>
</dbReference>
<dbReference type="Pfam" id="PF21810">
    <property type="entry name" value="DUF6880"/>
    <property type="match status" value="1"/>
</dbReference>
<keyword evidence="5" id="KW-1185">Reference proteome</keyword>
<gene>
    <name evidence="4" type="ORF">EV191_12117</name>
</gene>
<feature type="domain" description="SWIM-type" evidence="3">
    <location>
        <begin position="52"/>
        <end position="89"/>
    </location>
</feature>
<keyword evidence="1" id="KW-0862">Zinc</keyword>